<keyword evidence="2" id="KW-0444">Lipid biosynthesis</keyword>
<comment type="similarity">
    <text evidence="1">Belongs to the cytidylyltransferase family.</text>
</comment>
<proteinExistence type="inferred from homology"/>
<protein>
    <recommendedName>
        <fullName evidence="8">choline-phosphate cytidylyltransferase</fullName>
        <ecNumber evidence="8">2.7.7.15</ecNumber>
    </recommendedName>
</protein>
<feature type="compositionally biased region" description="Low complexity" evidence="9">
    <location>
        <begin position="283"/>
        <end position="298"/>
    </location>
</feature>
<dbReference type="InterPro" id="IPR041723">
    <property type="entry name" value="CCT"/>
</dbReference>
<evidence type="ECO:0000313" key="12">
    <source>
        <dbReference type="Proteomes" id="UP000245946"/>
    </source>
</evidence>
<dbReference type="GO" id="GO:0004105">
    <property type="term" value="F:choline-phosphate cytidylyltransferase activity"/>
    <property type="evidence" value="ECO:0007669"/>
    <property type="project" value="UniProtKB-EC"/>
</dbReference>
<dbReference type="GeneID" id="37267992"/>
<name>A0A316ZJV2_9BASI</name>
<dbReference type="RefSeq" id="XP_025601653.1">
    <property type="nucleotide sequence ID" value="XM_025740446.1"/>
</dbReference>
<keyword evidence="6" id="KW-0594">Phospholipid biosynthesis</keyword>
<evidence type="ECO:0000256" key="2">
    <source>
        <dbReference type="ARBA" id="ARBA00022516"/>
    </source>
</evidence>
<dbReference type="SUPFAM" id="SSF52374">
    <property type="entry name" value="Nucleotidylyl transferase"/>
    <property type="match status" value="1"/>
</dbReference>
<feature type="domain" description="Cytidyltransferase-like" evidence="10">
    <location>
        <begin position="385"/>
        <end position="512"/>
    </location>
</feature>
<keyword evidence="12" id="KW-1185">Reference proteome</keyword>
<dbReference type="GO" id="GO:0031210">
    <property type="term" value="F:phosphatidylcholine binding"/>
    <property type="evidence" value="ECO:0007669"/>
    <property type="project" value="TreeGrafter"/>
</dbReference>
<feature type="region of interest" description="Disordered" evidence="9">
    <location>
        <begin position="542"/>
        <end position="565"/>
    </location>
</feature>
<dbReference type="AlphaFoldDB" id="A0A316ZJV2"/>
<dbReference type="EMBL" id="KZ819283">
    <property type="protein sequence ID" value="PWO01375.1"/>
    <property type="molecule type" value="Genomic_DNA"/>
</dbReference>
<dbReference type="InterPro" id="IPR045049">
    <property type="entry name" value="Pcy1-like"/>
</dbReference>
<feature type="compositionally biased region" description="Low complexity" evidence="9">
    <location>
        <begin position="56"/>
        <end position="65"/>
    </location>
</feature>
<dbReference type="EC" id="2.7.7.15" evidence="8"/>
<evidence type="ECO:0000256" key="5">
    <source>
        <dbReference type="ARBA" id="ARBA00023098"/>
    </source>
</evidence>
<keyword evidence="3" id="KW-0808">Transferase</keyword>
<dbReference type="GO" id="GO:0005635">
    <property type="term" value="C:nuclear envelope"/>
    <property type="evidence" value="ECO:0007669"/>
    <property type="project" value="TreeGrafter"/>
</dbReference>
<evidence type="ECO:0000256" key="6">
    <source>
        <dbReference type="ARBA" id="ARBA00023209"/>
    </source>
</evidence>
<accession>A0A316ZJV2</accession>
<dbReference type="NCBIfam" id="TIGR00125">
    <property type="entry name" value="cyt_tran_rel"/>
    <property type="match status" value="1"/>
</dbReference>
<evidence type="ECO:0000313" key="11">
    <source>
        <dbReference type="EMBL" id="PWO01375.1"/>
    </source>
</evidence>
<dbReference type="InterPro" id="IPR004821">
    <property type="entry name" value="Cyt_trans-like"/>
</dbReference>
<sequence length="565" mass="58903">MAAQRPHSVPAHLRKKKPGHAAAAAPGPNGGRAGDEAFDGADHSSRDASEEDNDDISGASDSASSLRTLSRPSNASALPTSARDRALVDSNPRRPSAGASTLVNAASIGDKTPGSASPPRTGAAPRRPSQPAGKDAVSQTLERATAALSSSSGGSSDAPRAFAAPEPAAARKVSSRPKSGSSSAGSTGDGPEPGSVSASRSPTLELKSLPAPSFAQSVGPAATPRAGDAAQRAASLASGGQEEEGQASESDAARGETAASPYDGDVEYAARTPQTNAGGHHGSGAQAAGHSPAGASASLSYGTAPPDTPSHSYLGPSGTLVAQGTLPRSARAETPHSEVPVPIATNETIREYIHKAIHQPDPLRQYKINLPPDGGRNPDRPVRIYADGVYDLFHYAHSLQLRQAKLFFPCVHLIVGVVSSQSCAQHKNEPVLSSAERYASVRNCRWVDEVLEDAPWVIDQDLIDRLRIDYVAHDEAPYASKDGGSTDIYGFCKDQGRFLPTLRTPGVSTTELLGRSECWPKREQELVADMLRRSRHPVQAAQVGRQACQGSRGRQHRLSGRQCGS</sequence>
<feature type="compositionally biased region" description="Low complexity" evidence="9">
    <location>
        <begin position="149"/>
        <end position="190"/>
    </location>
</feature>
<gene>
    <name evidence="11" type="ORF">FA09DRAFT_303581</name>
</gene>
<dbReference type="Proteomes" id="UP000245946">
    <property type="component" value="Unassembled WGS sequence"/>
</dbReference>
<evidence type="ECO:0000256" key="4">
    <source>
        <dbReference type="ARBA" id="ARBA00022695"/>
    </source>
</evidence>
<evidence type="ECO:0000256" key="3">
    <source>
        <dbReference type="ARBA" id="ARBA00022679"/>
    </source>
</evidence>
<feature type="region of interest" description="Disordered" evidence="9">
    <location>
        <begin position="1"/>
        <end position="322"/>
    </location>
</feature>
<keyword evidence="5" id="KW-0443">Lipid metabolism</keyword>
<dbReference type="CDD" id="cd02174">
    <property type="entry name" value="CCT"/>
    <property type="match status" value="1"/>
</dbReference>
<reference evidence="11 12" key="1">
    <citation type="journal article" date="2018" name="Mol. Biol. Evol.">
        <title>Broad Genomic Sampling Reveals a Smut Pathogenic Ancestry of the Fungal Clade Ustilaginomycotina.</title>
        <authorList>
            <person name="Kijpornyongpan T."/>
            <person name="Mondo S.J."/>
            <person name="Barry K."/>
            <person name="Sandor L."/>
            <person name="Lee J."/>
            <person name="Lipzen A."/>
            <person name="Pangilinan J."/>
            <person name="LaButti K."/>
            <person name="Hainaut M."/>
            <person name="Henrissat B."/>
            <person name="Grigoriev I.V."/>
            <person name="Spatafora J.W."/>
            <person name="Aime M.C."/>
        </authorList>
    </citation>
    <scope>NUCLEOTIDE SEQUENCE [LARGE SCALE GENOMIC DNA]</scope>
    <source>
        <strain evidence="11 12">MCA 4186</strain>
    </source>
</reference>
<dbReference type="STRING" id="58919.A0A316ZJV2"/>
<evidence type="ECO:0000256" key="8">
    <source>
        <dbReference type="ARBA" id="ARBA00026101"/>
    </source>
</evidence>
<dbReference type="PANTHER" id="PTHR10739">
    <property type="entry name" value="CYTIDYLYLTRANSFERASE"/>
    <property type="match status" value="1"/>
</dbReference>
<keyword evidence="4" id="KW-0548">Nucleotidyltransferase</keyword>
<dbReference type="PANTHER" id="PTHR10739:SF13">
    <property type="entry name" value="CHOLINE-PHOSPHATE CYTIDYLYLTRANSFERASE"/>
    <property type="match status" value="1"/>
</dbReference>
<evidence type="ECO:0000259" key="10">
    <source>
        <dbReference type="Pfam" id="PF01467"/>
    </source>
</evidence>
<dbReference type="Pfam" id="PF01467">
    <property type="entry name" value="CTP_transf_like"/>
    <property type="match status" value="1"/>
</dbReference>
<organism evidence="11 12">
    <name type="scientific">Tilletiopsis washingtonensis</name>
    <dbReference type="NCBI Taxonomy" id="58919"/>
    <lineage>
        <taxon>Eukaryota</taxon>
        <taxon>Fungi</taxon>
        <taxon>Dikarya</taxon>
        <taxon>Basidiomycota</taxon>
        <taxon>Ustilaginomycotina</taxon>
        <taxon>Exobasidiomycetes</taxon>
        <taxon>Entylomatales</taxon>
        <taxon>Entylomatales incertae sedis</taxon>
        <taxon>Tilletiopsis</taxon>
    </lineage>
</organism>
<dbReference type="OrthoDB" id="17102at2759"/>
<feature type="compositionally biased region" description="Polar residues" evidence="9">
    <location>
        <begin position="66"/>
        <end position="79"/>
    </location>
</feature>
<evidence type="ECO:0000256" key="9">
    <source>
        <dbReference type="SAM" id="MobiDB-lite"/>
    </source>
</evidence>
<evidence type="ECO:0000256" key="7">
    <source>
        <dbReference type="ARBA" id="ARBA00023264"/>
    </source>
</evidence>
<keyword evidence="7" id="KW-1208">Phospholipid metabolism</keyword>
<dbReference type="Gene3D" id="3.40.50.620">
    <property type="entry name" value="HUPs"/>
    <property type="match status" value="1"/>
</dbReference>
<evidence type="ECO:0000256" key="1">
    <source>
        <dbReference type="ARBA" id="ARBA00010101"/>
    </source>
</evidence>
<dbReference type="InterPro" id="IPR014729">
    <property type="entry name" value="Rossmann-like_a/b/a_fold"/>
</dbReference>